<dbReference type="EMBL" id="JBHMEA010000051">
    <property type="protein sequence ID" value="MFB9233692.1"/>
    <property type="molecule type" value="Genomic_DNA"/>
</dbReference>
<dbReference type="EC" id="1.14.13.-" evidence="2"/>
<organism evidence="2 3">
    <name type="scientific">Pseudohalocynthiibacter aestuariivivens</name>
    <dbReference type="NCBI Taxonomy" id="1591409"/>
    <lineage>
        <taxon>Bacteria</taxon>
        <taxon>Pseudomonadati</taxon>
        <taxon>Pseudomonadota</taxon>
        <taxon>Alphaproteobacteria</taxon>
        <taxon>Rhodobacterales</taxon>
        <taxon>Paracoccaceae</taxon>
        <taxon>Pseudohalocynthiibacter</taxon>
    </lineage>
</organism>
<proteinExistence type="predicted"/>
<protein>
    <submittedName>
        <fullName evidence="2">Flavin-containing monooxygenase</fullName>
        <ecNumber evidence="2">1.14.13.-</ecNumber>
    </submittedName>
</protein>
<dbReference type="PRINTS" id="PR00368">
    <property type="entry name" value="FADPNR"/>
</dbReference>
<dbReference type="Proteomes" id="UP001589683">
    <property type="component" value="Unassembled WGS sequence"/>
</dbReference>
<dbReference type="PANTHER" id="PTHR43539">
    <property type="entry name" value="FLAVIN-BINDING MONOOXYGENASE-LIKE PROTEIN (AFU_ORTHOLOGUE AFUA_4G09220)"/>
    <property type="match status" value="1"/>
</dbReference>
<evidence type="ECO:0000256" key="1">
    <source>
        <dbReference type="ARBA" id="ARBA00023002"/>
    </source>
</evidence>
<keyword evidence="2" id="KW-0503">Monooxygenase</keyword>
<gene>
    <name evidence="2" type="ORF">ACFFUT_18010</name>
</gene>
<reference evidence="2 3" key="1">
    <citation type="submission" date="2024-09" db="EMBL/GenBank/DDBJ databases">
        <authorList>
            <person name="Sun Q."/>
            <person name="Mori K."/>
        </authorList>
    </citation>
    <scope>NUCLEOTIDE SEQUENCE [LARGE SCALE GENOMIC DNA]</scope>
    <source>
        <strain evidence="2 3">CECT 8726</strain>
    </source>
</reference>
<dbReference type="SUPFAM" id="SSF51905">
    <property type="entry name" value="FAD/NAD(P)-binding domain"/>
    <property type="match status" value="2"/>
</dbReference>
<sequence length="414" mass="45608">MIRKTDVIIIGAGQAGLATSRCLTDLGIDHVVFERGEIAQRWRTERRKNLHLLTPNWMTRLPSWSYVGADPDGFMHKDDVVQLLSDYSDDFAAPVQCNTEVRSVSLSENGYRVITDTAFWMAKSVVIATGACDKPLVPEFARYIHPLIRQVTPDRLDDISEISHSGILVVGASATGIQLADELLRGGCDVTLAAGSHVRTPRRYRGRDIMYWLDQSGVLSELRDSQASLKSVLHHPSFQLVGSALNRDLDLGSISRRGAKIVGRVTSMSGRRVFVSNTLSASIDAADARQKRLLSRIDHYIESHGIDVPVEPVIAPIKIRSDESLINLAERGIKTIIWATGYKREYLWLNVPVKTAKGEIDQAGGVTSAPGLFTMGLPFMRRRNSTFIDGVGADAHEITKFIAAHLGLRSTRAA</sequence>
<dbReference type="Pfam" id="PF13738">
    <property type="entry name" value="Pyr_redox_3"/>
    <property type="match status" value="1"/>
</dbReference>
<evidence type="ECO:0000313" key="3">
    <source>
        <dbReference type="Proteomes" id="UP001589683"/>
    </source>
</evidence>
<evidence type="ECO:0000313" key="2">
    <source>
        <dbReference type="EMBL" id="MFB9233692.1"/>
    </source>
</evidence>
<dbReference type="InterPro" id="IPR050982">
    <property type="entry name" value="Auxin_biosynth/cation_transpt"/>
</dbReference>
<keyword evidence="1 2" id="KW-0560">Oxidoreductase</keyword>
<dbReference type="GO" id="GO:0004497">
    <property type="term" value="F:monooxygenase activity"/>
    <property type="evidence" value="ECO:0007669"/>
    <property type="project" value="UniProtKB-KW"/>
</dbReference>
<dbReference type="PRINTS" id="PR00411">
    <property type="entry name" value="PNDRDTASEI"/>
</dbReference>
<comment type="caution">
    <text evidence="2">The sequence shown here is derived from an EMBL/GenBank/DDBJ whole genome shotgun (WGS) entry which is preliminary data.</text>
</comment>
<dbReference type="PANTHER" id="PTHR43539:SF78">
    <property type="entry name" value="FLAVIN-CONTAINING MONOOXYGENASE"/>
    <property type="match status" value="1"/>
</dbReference>
<name>A0ABV5JJR4_9RHOB</name>
<dbReference type="RefSeq" id="WP_213889530.1">
    <property type="nucleotide sequence ID" value="NZ_JAGFNU010000007.1"/>
</dbReference>
<keyword evidence="3" id="KW-1185">Reference proteome</keyword>
<dbReference type="Gene3D" id="3.50.50.60">
    <property type="entry name" value="FAD/NAD(P)-binding domain"/>
    <property type="match status" value="1"/>
</dbReference>
<accession>A0ABV5JJR4</accession>
<dbReference type="InterPro" id="IPR036188">
    <property type="entry name" value="FAD/NAD-bd_sf"/>
</dbReference>